<comment type="caution">
    <text evidence="5">The sequence shown here is derived from an EMBL/GenBank/DDBJ whole genome shotgun (WGS) entry which is preliminary data.</text>
</comment>
<gene>
    <name evidence="5" type="ORF">cand_027960</name>
</gene>
<keyword evidence="2" id="KW-0539">Nucleus</keyword>
<evidence type="ECO:0000313" key="6">
    <source>
        <dbReference type="Proteomes" id="UP000186804"/>
    </source>
</evidence>
<dbReference type="PROSITE" id="PS50967">
    <property type="entry name" value="HRDC"/>
    <property type="match status" value="1"/>
</dbReference>
<dbReference type="SUPFAM" id="SSF47819">
    <property type="entry name" value="HRDC-like"/>
    <property type="match status" value="1"/>
</dbReference>
<organism evidence="5 6">
    <name type="scientific">Cryptosporidium andersoni</name>
    <dbReference type="NCBI Taxonomy" id="117008"/>
    <lineage>
        <taxon>Eukaryota</taxon>
        <taxon>Sar</taxon>
        <taxon>Alveolata</taxon>
        <taxon>Apicomplexa</taxon>
        <taxon>Conoidasida</taxon>
        <taxon>Coccidia</taxon>
        <taxon>Eucoccidiorida</taxon>
        <taxon>Eimeriorina</taxon>
        <taxon>Cryptosporidiidae</taxon>
        <taxon>Cryptosporidium</taxon>
    </lineage>
</organism>
<dbReference type="GO" id="GO:0071051">
    <property type="term" value="P:poly(A)-dependent snoRNA 3'-end processing"/>
    <property type="evidence" value="ECO:0007669"/>
    <property type="project" value="TreeGrafter"/>
</dbReference>
<dbReference type="VEuPathDB" id="CryptoDB:cand_027960"/>
<dbReference type="GO" id="GO:0071037">
    <property type="term" value="P:nuclear polyadenylation-dependent snRNA catabolic process"/>
    <property type="evidence" value="ECO:0007669"/>
    <property type="project" value="TreeGrafter"/>
</dbReference>
<evidence type="ECO:0000256" key="2">
    <source>
        <dbReference type="ARBA" id="ARBA00023242"/>
    </source>
</evidence>
<evidence type="ECO:0000256" key="3">
    <source>
        <dbReference type="SAM" id="MobiDB-lite"/>
    </source>
</evidence>
<dbReference type="GO" id="GO:0071038">
    <property type="term" value="P:TRAMP-dependent tRNA surveillance pathway"/>
    <property type="evidence" value="ECO:0007669"/>
    <property type="project" value="TreeGrafter"/>
</dbReference>
<name>A0A1J4MTB7_9CRYT</name>
<evidence type="ECO:0000259" key="4">
    <source>
        <dbReference type="PROSITE" id="PS50967"/>
    </source>
</evidence>
<dbReference type="InterPro" id="IPR036397">
    <property type="entry name" value="RNaseH_sf"/>
</dbReference>
<reference evidence="5 6" key="1">
    <citation type="submission" date="2016-10" db="EMBL/GenBank/DDBJ databases">
        <title>Reductive evolution of mitochondrial metabolism and differential evolution of invasion-related proteins in Cryptosporidium.</title>
        <authorList>
            <person name="Liu S."/>
            <person name="Roellig D.M."/>
            <person name="Guo Y."/>
            <person name="Li N."/>
            <person name="Frace M.A."/>
            <person name="Tang K."/>
            <person name="Zhang L."/>
            <person name="Feng Y."/>
            <person name="Xiao L."/>
        </authorList>
    </citation>
    <scope>NUCLEOTIDE SEQUENCE [LARGE SCALE GENOMIC DNA]</scope>
    <source>
        <strain evidence="5">30847</strain>
    </source>
</reference>
<dbReference type="GO" id="GO:0000166">
    <property type="term" value="F:nucleotide binding"/>
    <property type="evidence" value="ECO:0007669"/>
    <property type="project" value="InterPro"/>
</dbReference>
<dbReference type="GO" id="GO:0071039">
    <property type="term" value="P:nuclear polyadenylation-dependent CUT catabolic process"/>
    <property type="evidence" value="ECO:0007669"/>
    <property type="project" value="TreeGrafter"/>
</dbReference>
<feature type="compositionally biased region" description="Polar residues" evidence="3">
    <location>
        <begin position="915"/>
        <end position="926"/>
    </location>
</feature>
<dbReference type="PANTHER" id="PTHR12124:SF47">
    <property type="entry name" value="EXOSOME COMPONENT 10"/>
    <property type="match status" value="1"/>
</dbReference>
<dbReference type="Proteomes" id="UP000186804">
    <property type="component" value="Unassembled WGS sequence"/>
</dbReference>
<dbReference type="GeneID" id="92366980"/>
<sequence length="1032" mass="120118">MSRSSNSIFEVDGSNIRDSNKIIDNINKEISNNTGFLKVQIKSKMLGNSIESGGSLCEGNDLNAVSPLIDQSNLDKTKGYIDNMIHSNFLEQKITDRSNFETNMNLSNNIEEQNLSVNFLYEEKTNNTHKIDKDNLEQKDFPNTQIKRRKINFCICSRIENNCINFLSEDEKRNMIQKKWSDLIDNFRFEFDPMIRIPQKYLVDEVKKFRLENNYGISKDNLNKKDMMNQNDSNKGIDTPKHKSLHCIHPSYYLSIDVVNKLTSFPCNKTGILLLDEIIELLQEKQVLTCIEYTYPKPSKGNPFKNELKYLSWSINGTIYRAGEEEFLEQELRNNISYQEKPLCYFDFQFSKPKMYIPLSNTPLIYIDDLDGLNSMIIDINNQLELQYSESSEYSSKDPFVLAIDLEHHSMQTFRGFVCLIQMSTRRCDYIIDPFPLFGELSRLNELTTNPRILKLFHGSDYDIIWLQRDFSVYVVNMFDTGQAARVLNTPGGYSLGNLLNLYCSIEANKQYQLSDWRERPLPQHLIEYARSDTHYLPYIYDIMKNQLLLLGNKTHGLFISLKDAFMDLSVSDNTNLFMNQNENITIESNSQLLEIGDFDKSETERYSIDKYNLDPSALLTVMHKTRLICLKEYIEQPIDIWNISLNIISKFSKNLIHNSINKATITLLVYVLILWRETIARLYDVSNSYVLKDGILQRLVQKQPLNWSDLIATFPNNPTQIKRHSDTLLKLILLVKQHIQTKTEKQIEEMNEIFTSIYNGIPLPLNKTTYSNNYDYSKKCINFKISNIETSKSKLEKLDEYSKDNDIKLYEEDQDKINIVNILNNQSDPFADSLFGKVPKSSLLNIKLVNSIRYDMKDLLYGKKSEIKAFKYSSDLLTKCHNKHIIDNPTKSDTNKEYSEIHPDNIDNNEDNDVTQSNKNKNIPNNKFQSIREKYKTDNVNKLNKKFRSDNIQNNDIKVIKNEKFEHSNNSKDRLNTMKFSLINVFGDSIKSILPASLTKNIPSYVQNSNVYSPKPNKSISSMKPKKWSRR</sequence>
<dbReference type="InterPro" id="IPR002121">
    <property type="entry name" value="HRDC_dom"/>
</dbReference>
<feature type="compositionally biased region" description="Basic and acidic residues" evidence="3">
    <location>
        <begin position="894"/>
        <end position="906"/>
    </location>
</feature>
<protein>
    <submittedName>
        <fullName evidence="5">Exosome component 10</fullName>
    </submittedName>
</protein>
<dbReference type="SUPFAM" id="SSF53098">
    <property type="entry name" value="Ribonuclease H-like"/>
    <property type="match status" value="1"/>
</dbReference>
<dbReference type="InterPro" id="IPR012337">
    <property type="entry name" value="RNaseH-like_sf"/>
</dbReference>
<dbReference type="GO" id="GO:0003727">
    <property type="term" value="F:single-stranded RNA binding"/>
    <property type="evidence" value="ECO:0007669"/>
    <property type="project" value="TreeGrafter"/>
</dbReference>
<feature type="region of interest" description="Disordered" evidence="3">
    <location>
        <begin position="886"/>
        <end position="926"/>
    </location>
</feature>
<dbReference type="AlphaFoldDB" id="A0A1J4MTB7"/>
<evidence type="ECO:0000256" key="1">
    <source>
        <dbReference type="ARBA" id="ARBA00004123"/>
    </source>
</evidence>
<dbReference type="GO" id="GO:0005730">
    <property type="term" value="C:nucleolus"/>
    <property type="evidence" value="ECO:0007669"/>
    <property type="project" value="TreeGrafter"/>
</dbReference>
<feature type="region of interest" description="Disordered" evidence="3">
    <location>
        <begin position="1009"/>
        <end position="1032"/>
    </location>
</feature>
<feature type="compositionally biased region" description="Polar residues" evidence="3">
    <location>
        <begin position="1009"/>
        <end position="1023"/>
    </location>
</feature>
<dbReference type="GO" id="GO:0000467">
    <property type="term" value="P:exonucleolytic trimming to generate mature 3'-end of 5.8S rRNA from tricistronic rRNA transcript (SSU-rRNA, 5.8S rRNA, LSU-rRNA)"/>
    <property type="evidence" value="ECO:0007669"/>
    <property type="project" value="InterPro"/>
</dbReference>
<dbReference type="GO" id="GO:0071040">
    <property type="term" value="P:nuclear polyadenylation-dependent antisense transcript catabolic process"/>
    <property type="evidence" value="ECO:0007669"/>
    <property type="project" value="TreeGrafter"/>
</dbReference>
<dbReference type="GO" id="GO:0071035">
    <property type="term" value="P:nuclear polyadenylation-dependent rRNA catabolic process"/>
    <property type="evidence" value="ECO:0007669"/>
    <property type="project" value="TreeGrafter"/>
</dbReference>
<dbReference type="RefSeq" id="XP_067068521.1">
    <property type="nucleotide sequence ID" value="XM_067213024.1"/>
</dbReference>
<feature type="domain" description="HRDC" evidence="4">
    <location>
        <begin position="663"/>
        <end position="743"/>
    </location>
</feature>
<dbReference type="Gene3D" id="3.30.420.10">
    <property type="entry name" value="Ribonuclease H-like superfamily/Ribonuclease H"/>
    <property type="match status" value="1"/>
</dbReference>
<accession>A0A1J4MTB7</accession>
<dbReference type="GO" id="GO:0000176">
    <property type="term" value="C:nuclear exosome (RNase complex)"/>
    <property type="evidence" value="ECO:0007669"/>
    <property type="project" value="TreeGrafter"/>
</dbReference>
<comment type="subcellular location">
    <subcellularLocation>
        <location evidence="1">Nucleus</location>
    </subcellularLocation>
</comment>
<dbReference type="InterPro" id="IPR045092">
    <property type="entry name" value="Rrp6-like"/>
</dbReference>
<dbReference type="GO" id="GO:0071036">
    <property type="term" value="P:nuclear polyadenylation-dependent snoRNA catabolic process"/>
    <property type="evidence" value="ECO:0007669"/>
    <property type="project" value="TreeGrafter"/>
</dbReference>
<dbReference type="GO" id="GO:0000175">
    <property type="term" value="F:3'-5'-RNA exonuclease activity"/>
    <property type="evidence" value="ECO:0007669"/>
    <property type="project" value="InterPro"/>
</dbReference>
<dbReference type="InterPro" id="IPR010997">
    <property type="entry name" value="HRDC-like_sf"/>
</dbReference>
<keyword evidence="6" id="KW-1185">Reference proteome</keyword>
<dbReference type="InterPro" id="IPR002562">
    <property type="entry name" value="3'-5'_exonuclease_dom"/>
</dbReference>
<dbReference type="GO" id="GO:0071044">
    <property type="term" value="P:histone mRNA catabolic process"/>
    <property type="evidence" value="ECO:0007669"/>
    <property type="project" value="TreeGrafter"/>
</dbReference>
<dbReference type="OrthoDB" id="2250022at2759"/>
<dbReference type="InterPro" id="IPR044876">
    <property type="entry name" value="HRDC_dom_sf"/>
</dbReference>
<proteinExistence type="predicted"/>
<dbReference type="Gene3D" id="1.10.150.80">
    <property type="entry name" value="HRDC domain"/>
    <property type="match status" value="1"/>
</dbReference>
<dbReference type="Pfam" id="PF00570">
    <property type="entry name" value="HRDC"/>
    <property type="match status" value="1"/>
</dbReference>
<evidence type="ECO:0000313" key="5">
    <source>
        <dbReference type="EMBL" id="OII76675.1"/>
    </source>
</evidence>
<dbReference type="Pfam" id="PF01612">
    <property type="entry name" value="DNA_pol_A_exo1"/>
    <property type="match status" value="1"/>
</dbReference>
<dbReference type="PANTHER" id="PTHR12124">
    <property type="entry name" value="POLYMYOSITIS/SCLERODERMA AUTOANTIGEN-RELATED"/>
    <property type="match status" value="1"/>
</dbReference>
<dbReference type="SMART" id="SM00474">
    <property type="entry name" value="35EXOc"/>
    <property type="match status" value="1"/>
</dbReference>
<dbReference type="EMBL" id="LRBS01000053">
    <property type="protein sequence ID" value="OII76675.1"/>
    <property type="molecule type" value="Genomic_DNA"/>
</dbReference>